<dbReference type="GO" id="GO:0006313">
    <property type="term" value="P:DNA transposition"/>
    <property type="evidence" value="ECO:0007669"/>
    <property type="project" value="InterPro"/>
</dbReference>
<dbReference type="Pfam" id="PF01609">
    <property type="entry name" value="DDE_Tnp_1"/>
    <property type="match status" value="1"/>
</dbReference>
<organism evidence="2 3">
    <name type="scientific">Mobilisporobacter senegalensis</name>
    <dbReference type="NCBI Taxonomy" id="1329262"/>
    <lineage>
        <taxon>Bacteria</taxon>
        <taxon>Bacillati</taxon>
        <taxon>Bacillota</taxon>
        <taxon>Clostridia</taxon>
        <taxon>Lachnospirales</taxon>
        <taxon>Lachnospiraceae</taxon>
        <taxon>Mobilisporobacter</taxon>
    </lineage>
</organism>
<comment type="caution">
    <text evidence="2">The sequence shown here is derived from an EMBL/GenBank/DDBJ whole genome shotgun (WGS) entry which is preliminary data.</text>
</comment>
<dbReference type="AlphaFoldDB" id="A0A3N1XCM7"/>
<dbReference type="GO" id="GO:0003677">
    <property type="term" value="F:DNA binding"/>
    <property type="evidence" value="ECO:0007669"/>
    <property type="project" value="InterPro"/>
</dbReference>
<dbReference type="GO" id="GO:0004803">
    <property type="term" value="F:transposase activity"/>
    <property type="evidence" value="ECO:0007669"/>
    <property type="project" value="InterPro"/>
</dbReference>
<keyword evidence="3" id="KW-1185">Reference proteome</keyword>
<evidence type="ECO:0000313" key="3">
    <source>
        <dbReference type="Proteomes" id="UP000273083"/>
    </source>
</evidence>
<dbReference type="EMBL" id="RJVG01000012">
    <property type="protein sequence ID" value="ROR23881.1"/>
    <property type="molecule type" value="Genomic_DNA"/>
</dbReference>
<reference evidence="2 3" key="1">
    <citation type="submission" date="2018-11" db="EMBL/GenBank/DDBJ databases">
        <title>Genomic Encyclopedia of Type Strains, Phase IV (KMG-IV): sequencing the most valuable type-strain genomes for metagenomic binning, comparative biology and taxonomic classification.</title>
        <authorList>
            <person name="Goeker M."/>
        </authorList>
    </citation>
    <scope>NUCLEOTIDE SEQUENCE [LARGE SCALE GENOMIC DNA]</scope>
    <source>
        <strain evidence="2 3">DSM 26537</strain>
    </source>
</reference>
<evidence type="ECO:0000313" key="2">
    <source>
        <dbReference type="EMBL" id="ROR23881.1"/>
    </source>
</evidence>
<dbReference type="InterPro" id="IPR002559">
    <property type="entry name" value="Transposase_11"/>
</dbReference>
<gene>
    <name evidence="2" type="ORF">EDD66_11212</name>
</gene>
<proteinExistence type="predicted"/>
<accession>A0A3N1XCM7</accession>
<dbReference type="Proteomes" id="UP000273083">
    <property type="component" value="Unassembled WGS sequence"/>
</dbReference>
<evidence type="ECO:0000259" key="1">
    <source>
        <dbReference type="Pfam" id="PF01609"/>
    </source>
</evidence>
<sequence length="213" mass="24402">MESNTINQELLKEFDFSCNTPSASAFCQQRGKLKMDAFTHLLRTFNSHFPLKIYKEKYTLIACDGSEFNIPRNPADTSTFNPPNKTALQGFNMMHTVSFYDVLGKRYLDVVVQPGREKDEFRALCELTDRYSYGGSPIILADRGFASYNVFAHASNFAQAMKICITFLRWSANASPLNIEGLIGKYILPVRPDRNYARQHRIQHPASFAYRFQ</sequence>
<feature type="domain" description="Transposase IS4-like" evidence="1">
    <location>
        <begin position="57"/>
        <end position="154"/>
    </location>
</feature>
<protein>
    <submittedName>
        <fullName evidence="2">DDE family transposase</fullName>
    </submittedName>
</protein>
<dbReference type="RefSeq" id="WP_170164388.1">
    <property type="nucleotide sequence ID" value="NZ_RJVG01000012.1"/>
</dbReference>
<name>A0A3N1XCM7_9FIRM</name>